<name>A0A3S4ZSP5_9PLAT</name>
<evidence type="ECO:0000313" key="2">
    <source>
        <dbReference type="Proteomes" id="UP000784294"/>
    </source>
</evidence>
<dbReference type="Proteomes" id="UP000784294">
    <property type="component" value="Unassembled WGS sequence"/>
</dbReference>
<sequence>MRLQANPKPLRLTGTGLPASLWLLSPSHNLEQFLANGLPSLDEFEAKFTRLRNVSIRLGQISDNYIVGPLEVNTSKFKLAAKQLLGEHEMVFVRKCTELYVIQVVPIAATIDEFERVLSRTLGNLDDLAFAMEALHSFYRNEVNLDLEIAQAEEAAVKCKPMSISNWRVFWKATMFLIPPPTLVSTDATKAILYLLTVTRSADDVGVR</sequence>
<proteinExistence type="predicted"/>
<gene>
    <name evidence="1" type="ORF">PXEA_LOCUS4510</name>
</gene>
<keyword evidence="2" id="KW-1185">Reference proteome</keyword>
<reference evidence="1" key="1">
    <citation type="submission" date="2018-11" db="EMBL/GenBank/DDBJ databases">
        <authorList>
            <consortium name="Pathogen Informatics"/>
        </authorList>
    </citation>
    <scope>NUCLEOTIDE SEQUENCE</scope>
</reference>
<protein>
    <submittedName>
        <fullName evidence="1">Uncharacterized protein</fullName>
    </submittedName>
</protein>
<accession>A0A3S4ZSP5</accession>
<evidence type="ECO:0000313" key="1">
    <source>
        <dbReference type="EMBL" id="VEL11070.1"/>
    </source>
</evidence>
<dbReference type="AlphaFoldDB" id="A0A3S4ZSP5"/>
<dbReference type="EMBL" id="CAAALY010010754">
    <property type="protein sequence ID" value="VEL11070.1"/>
    <property type="molecule type" value="Genomic_DNA"/>
</dbReference>
<organism evidence="1 2">
    <name type="scientific">Protopolystoma xenopodis</name>
    <dbReference type="NCBI Taxonomy" id="117903"/>
    <lineage>
        <taxon>Eukaryota</taxon>
        <taxon>Metazoa</taxon>
        <taxon>Spiralia</taxon>
        <taxon>Lophotrochozoa</taxon>
        <taxon>Platyhelminthes</taxon>
        <taxon>Monogenea</taxon>
        <taxon>Polyopisthocotylea</taxon>
        <taxon>Polystomatidea</taxon>
        <taxon>Polystomatidae</taxon>
        <taxon>Protopolystoma</taxon>
    </lineage>
</organism>
<dbReference type="OrthoDB" id="10650372at2759"/>
<comment type="caution">
    <text evidence="1">The sequence shown here is derived from an EMBL/GenBank/DDBJ whole genome shotgun (WGS) entry which is preliminary data.</text>
</comment>